<evidence type="ECO:0000256" key="2">
    <source>
        <dbReference type="ARBA" id="ARBA00022630"/>
    </source>
</evidence>
<evidence type="ECO:0000256" key="4">
    <source>
        <dbReference type="ARBA" id="ARBA00023002"/>
    </source>
</evidence>
<dbReference type="PANTHER" id="PTHR43400">
    <property type="entry name" value="FUMARATE REDUCTASE"/>
    <property type="match status" value="1"/>
</dbReference>
<keyword evidence="3" id="KW-0274">FAD</keyword>
<dbReference type="Gene3D" id="3.50.50.60">
    <property type="entry name" value="FAD/NAD(P)-binding domain"/>
    <property type="match status" value="1"/>
</dbReference>
<dbReference type="InterPro" id="IPR003953">
    <property type="entry name" value="FAD-dep_OxRdtase_2_FAD-bd"/>
</dbReference>
<evidence type="ECO:0000259" key="5">
    <source>
        <dbReference type="Pfam" id="PF00890"/>
    </source>
</evidence>
<accession>A0A1Q9HR98</accession>
<dbReference type="InterPro" id="IPR050315">
    <property type="entry name" value="FAD-oxidoreductase_2"/>
</dbReference>
<reference evidence="6 7" key="1">
    <citation type="submission" date="2016-09" db="EMBL/GenBank/DDBJ databases">
        <title>Genomic Taxonomy of the Vibrionaceae.</title>
        <authorList>
            <person name="Gonzalez-Castillo A."/>
            <person name="Gomez-Gil B."/>
            <person name="Enciso-Ibarra K."/>
        </authorList>
    </citation>
    <scope>NUCLEOTIDE SEQUENCE [LARGE SCALE GENOMIC DNA]</scope>
    <source>
        <strain evidence="6 7">CAIM 703</strain>
    </source>
</reference>
<sequence length="145" mass="15718">MATRCKAKEAVEWSSKTIEETVDIVVVGGGGAGLSATLTALDKGKSVILLEKFPAIGGNTVRTGGWVNAAEPEWQNDFPALPGEKETLMQLANTPESEFVGQYLDDFKLLKAQLDNYFTDLAGGKQYLFDSTELHRIQTYLGGES</sequence>
<comment type="caution">
    <text evidence="6">The sequence shown here is derived from an EMBL/GenBank/DDBJ whole genome shotgun (WGS) entry which is preliminary data.</text>
</comment>
<gene>
    <name evidence="6" type="ORF">BIY22_02450</name>
</gene>
<evidence type="ECO:0000313" key="6">
    <source>
        <dbReference type="EMBL" id="OLQ93373.1"/>
    </source>
</evidence>
<dbReference type="Pfam" id="PF00890">
    <property type="entry name" value="FAD_binding_2"/>
    <property type="match status" value="1"/>
</dbReference>
<dbReference type="AlphaFoldDB" id="A0A1Q9HR98"/>
<evidence type="ECO:0000256" key="1">
    <source>
        <dbReference type="ARBA" id="ARBA00001974"/>
    </source>
</evidence>
<name>A0A1Q9HR98_9VIBR</name>
<dbReference type="InterPro" id="IPR036188">
    <property type="entry name" value="FAD/NAD-bd_sf"/>
</dbReference>
<dbReference type="Proteomes" id="UP000186313">
    <property type="component" value="Unassembled WGS sequence"/>
</dbReference>
<proteinExistence type="predicted"/>
<dbReference type="GO" id="GO:0016491">
    <property type="term" value="F:oxidoreductase activity"/>
    <property type="evidence" value="ECO:0007669"/>
    <property type="project" value="UniProtKB-KW"/>
</dbReference>
<dbReference type="PANTHER" id="PTHR43400:SF7">
    <property type="entry name" value="FAD-DEPENDENT OXIDOREDUCTASE 2 FAD BINDING DOMAIN-CONTAINING PROTEIN"/>
    <property type="match status" value="1"/>
</dbReference>
<feature type="domain" description="FAD-dependent oxidoreductase 2 FAD-binding" evidence="5">
    <location>
        <begin position="23"/>
        <end position="123"/>
    </location>
</feature>
<keyword evidence="2" id="KW-0285">Flavoprotein</keyword>
<organism evidence="6 7">
    <name type="scientific">Vibrio panuliri</name>
    <dbReference type="NCBI Taxonomy" id="1381081"/>
    <lineage>
        <taxon>Bacteria</taxon>
        <taxon>Pseudomonadati</taxon>
        <taxon>Pseudomonadota</taxon>
        <taxon>Gammaproteobacteria</taxon>
        <taxon>Vibrionales</taxon>
        <taxon>Vibrionaceae</taxon>
        <taxon>Vibrio</taxon>
    </lineage>
</organism>
<dbReference type="STRING" id="1381081.BIY22_02450"/>
<keyword evidence="4" id="KW-0560">Oxidoreductase</keyword>
<dbReference type="EMBL" id="MJMJ01000001">
    <property type="protein sequence ID" value="OLQ93373.1"/>
    <property type="molecule type" value="Genomic_DNA"/>
</dbReference>
<comment type="cofactor">
    <cofactor evidence="1">
        <name>FAD</name>
        <dbReference type="ChEBI" id="CHEBI:57692"/>
    </cofactor>
</comment>
<protein>
    <recommendedName>
        <fullName evidence="5">FAD-dependent oxidoreductase 2 FAD-binding domain-containing protein</fullName>
    </recommendedName>
</protein>
<evidence type="ECO:0000313" key="7">
    <source>
        <dbReference type="Proteomes" id="UP000186313"/>
    </source>
</evidence>
<evidence type="ECO:0000256" key="3">
    <source>
        <dbReference type="ARBA" id="ARBA00022827"/>
    </source>
</evidence>
<dbReference type="SUPFAM" id="SSF51905">
    <property type="entry name" value="FAD/NAD(P)-binding domain"/>
    <property type="match status" value="1"/>
</dbReference>